<dbReference type="PANTHER" id="PTHR30055:SF181">
    <property type="entry name" value="BLR6905 PROTEIN"/>
    <property type="match status" value="1"/>
</dbReference>
<evidence type="ECO:0000313" key="6">
    <source>
        <dbReference type="Proteomes" id="UP001216253"/>
    </source>
</evidence>
<dbReference type="PRINTS" id="PR00455">
    <property type="entry name" value="HTHTETR"/>
</dbReference>
<dbReference type="InterPro" id="IPR001647">
    <property type="entry name" value="HTH_TetR"/>
</dbReference>
<feature type="compositionally biased region" description="Polar residues" evidence="3">
    <location>
        <begin position="1"/>
        <end position="17"/>
    </location>
</feature>
<dbReference type="Pfam" id="PF00440">
    <property type="entry name" value="TetR_N"/>
    <property type="match status" value="1"/>
</dbReference>
<reference evidence="5 6" key="1">
    <citation type="submission" date="2023-03" db="EMBL/GenBank/DDBJ databases">
        <title>NovoSphingobium album sp. nov. isolated from polycyclic aromatic hydrocarbons- and heavy-metal polluted soil.</title>
        <authorList>
            <person name="Liu Z."/>
            <person name="Wang K."/>
        </authorList>
    </citation>
    <scope>NUCLEOTIDE SEQUENCE [LARGE SCALE GENOMIC DNA]</scope>
    <source>
        <strain evidence="5 6">H3SJ31-1</strain>
    </source>
</reference>
<sequence length="226" mass="25615">MNASDGHTPANAATASVTAGRRRLSPEQRRHLILEAAADFFAEFGFDAQMTDLAQRIGISHSLIFRYFPTKLTLIEAVYDHVHLQLWARVWGDSLEDRGRPLARRIEDFLLAYLEAVDNPRWVRIGLYAGLGHITIENKRLLTGHVAAAMDRIIGAVEEEYGHSIATTPSLRQELGWHLYSSLIFWLMRKYVLDRPHEEDKQAFVALIVRNFLNGLQPGETPDPTS</sequence>
<feature type="DNA-binding region" description="H-T-H motif" evidence="2">
    <location>
        <begin position="49"/>
        <end position="68"/>
    </location>
</feature>
<name>A0ABT5WX68_9SPHN</name>
<dbReference type="InterPro" id="IPR009057">
    <property type="entry name" value="Homeodomain-like_sf"/>
</dbReference>
<dbReference type="PROSITE" id="PS50977">
    <property type="entry name" value="HTH_TETR_2"/>
    <property type="match status" value="1"/>
</dbReference>
<evidence type="ECO:0000256" key="2">
    <source>
        <dbReference type="PROSITE-ProRule" id="PRU00335"/>
    </source>
</evidence>
<accession>A0ABT5WX68</accession>
<gene>
    <name evidence="5" type="ORF">PYV00_22640</name>
</gene>
<evidence type="ECO:0000256" key="3">
    <source>
        <dbReference type="SAM" id="MobiDB-lite"/>
    </source>
</evidence>
<feature type="region of interest" description="Disordered" evidence="3">
    <location>
        <begin position="1"/>
        <end position="23"/>
    </location>
</feature>
<dbReference type="EMBL" id="JARESE010000085">
    <property type="protein sequence ID" value="MDE8654500.1"/>
    <property type="molecule type" value="Genomic_DNA"/>
</dbReference>
<evidence type="ECO:0000313" key="5">
    <source>
        <dbReference type="EMBL" id="MDE8654500.1"/>
    </source>
</evidence>
<feature type="domain" description="HTH tetR-type" evidence="4">
    <location>
        <begin position="27"/>
        <end position="86"/>
    </location>
</feature>
<dbReference type="RefSeq" id="WP_275230614.1">
    <property type="nucleotide sequence ID" value="NZ_JARESE010000085.1"/>
</dbReference>
<evidence type="ECO:0000256" key="1">
    <source>
        <dbReference type="ARBA" id="ARBA00023125"/>
    </source>
</evidence>
<dbReference type="Gene3D" id="1.10.357.10">
    <property type="entry name" value="Tetracycline Repressor, domain 2"/>
    <property type="match status" value="1"/>
</dbReference>
<dbReference type="Proteomes" id="UP001216253">
    <property type="component" value="Unassembled WGS sequence"/>
</dbReference>
<keyword evidence="1 2" id="KW-0238">DNA-binding</keyword>
<proteinExistence type="predicted"/>
<dbReference type="SUPFAM" id="SSF46689">
    <property type="entry name" value="Homeodomain-like"/>
    <property type="match status" value="1"/>
</dbReference>
<dbReference type="PANTHER" id="PTHR30055">
    <property type="entry name" value="HTH-TYPE TRANSCRIPTIONAL REGULATOR RUTR"/>
    <property type="match status" value="1"/>
</dbReference>
<evidence type="ECO:0000259" key="4">
    <source>
        <dbReference type="PROSITE" id="PS50977"/>
    </source>
</evidence>
<protein>
    <submittedName>
        <fullName evidence="5">TetR/AcrR family transcriptional regulator</fullName>
    </submittedName>
</protein>
<dbReference type="InterPro" id="IPR050109">
    <property type="entry name" value="HTH-type_TetR-like_transc_reg"/>
</dbReference>
<keyword evidence="6" id="KW-1185">Reference proteome</keyword>
<comment type="caution">
    <text evidence="5">The sequence shown here is derived from an EMBL/GenBank/DDBJ whole genome shotgun (WGS) entry which is preliminary data.</text>
</comment>
<organism evidence="5 6">
    <name type="scientific">Novosphingobium album</name>
    <name type="common">ex Liu et al. 2023</name>
    <dbReference type="NCBI Taxonomy" id="3031130"/>
    <lineage>
        <taxon>Bacteria</taxon>
        <taxon>Pseudomonadati</taxon>
        <taxon>Pseudomonadota</taxon>
        <taxon>Alphaproteobacteria</taxon>
        <taxon>Sphingomonadales</taxon>
        <taxon>Sphingomonadaceae</taxon>
        <taxon>Novosphingobium</taxon>
    </lineage>
</organism>